<name>A0AA36DT88_CYLNA</name>
<keyword evidence="1" id="KW-0378">Hydrolase</keyword>
<keyword evidence="1" id="KW-0031">Aminopeptidase</keyword>
<dbReference type="AlphaFoldDB" id="A0AA36DT88"/>
<evidence type="ECO:0000259" key="4">
    <source>
        <dbReference type="Pfam" id="PF00326"/>
    </source>
</evidence>
<dbReference type="PANTHER" id="PTHR11731">
    <property type="entry name" value="PROTEASE FAMILY S9B,C DIPEPTIDYL-PEPTIDASE IV-RELATED"/>
    <property type="match status" value="1"/>
</dbReference>
<keyword evidence="1" id="KW-0645">Protease</keyword>
<evidence type="ECO:0000313" key="6">
    <source>
        <dbReference type="Proteomes" id="UP001176961"/>
    </source>
</evidence>
<comment type="caution">
    <text evidence="5">The sequence shown here is derived from an EMBL/GenBank/DDBJ whole genome shotgun (WGS) entry which is preliminary data.</text>
</comment>
<dbReference type="GO" id="GO:0004177">
    <property type="term" value="F:aminopeptidase activity"/>
    <property type="evidence" value="ECO:0007669"/>
    <property type="project" value="UniProtKB-KW"/>
</dbReference>
<dbReference type="Pfam" id="PF00326">
    <property type="entry name" value="Peptidase_S9"/>
    <property type="match status" value="1"/>
</dbReference>
<dbReference type="EMBL" id="CATQJL010000112">
    <property type="protein sequence ID" value="CAJ0592687.1"/>
    <property type="molecule type" value="Genomic_DNA"/>
</dbReference>
<reference evidence="5" key="1">
    <citation type="submission" date="2023-07" db="EMBL/GenBank/DDBJ databases">
        <authorList>
            <consortium name="CYATHOMIX"/>
        </authorList>
    </citation>
    <scope>NUCLEOTIDE SEQUENCE</scope>
    <source>
        <strain evidence="5">N/A</strain>
    </source>
</reference>
<feature type="domain" description="Peptidase S9 prolyl oligopeptidase catalytic" evidence="4">
    <location>
        <begin position="43"/>
        <end position="233"/>
    </location>
</feature>
<gene>
    <name evidence="5" type="ORF">CYNAS_LOCUS4670</name>
</gene>
<keyword evidence="6" id="KW-1185">Reference proteome</keyword>
<evidence type="ECO:0000256" key="1">
    <source>
        <dbReference type="ARBA" id="ARBA00022438"/>
    </source>
</evidence>
<dbReference type="PANTHER" id="PTHR11731:SF200">
    <property type="entry name" value="DIPEPTIDYL PEPTIDASE 10, ISOFORM B"/>
    <property type="match status" value="1"/>
</dbReference>
<proteinExistence type="predicted"/>
<dbReference type="InterPro" id="IPR050278">
    <property type="entry name" value="Serine_Prot_S9B/DPPIV"/>
</dbReference>
<keyword evidence="3" id="KW-0325">Glycoprotein</keyword>
<accession>A0AA36DT88</accession>
<dbReference type="GO" id="GO:0005886">
    <property type="term" value="C:plasma membrane"/>
    <property type="evidence" value="ECO:0007669"/>
    <property type="project" value="TreeGrafter"/>
</dbReference>
<evidence type="ECO:0000256" key="3">
    <source>
        <dbReference type="ARBA" id="ARBA00023180"/>
    </source>
</evidence>
<dbReference type="GO" id="GO:0008236">
    <property type="term" value="F:serine-type peptidase activity"/>
    <property type="evidence" value="ECO:0007669"/>
    <property type="project" value="UniProtKB-KW"/>
</dbReference>
<evidence type="ECO:0000313" key="5">
    <source>
        <dbReference type="EMBL" id="CAJ0592687.1"/>
    </source>
</evidence>
<dbReference type="GO" id="GO:0008239">
    <property type="term" value="F:dipeptidyl-peptidase activity"/>
    <property type="evidence" value="ECO:0007669"/>
    <property type="project" value="TreeGrafter"/>
</dbReference>
<sequence length="235" mass="26353">MLPPGRNSSHVFPVLLRVYAGPTEETMANDQWTNEPLWIAPLALGYAIVTIDGRGSTGRGWKYRSAFYGALGTVEIQDQIDGIQKVIAKYPFLDDTRITVSGWSYGGYASALITERAPLGLFKCAISVAPVANFLYYHAYYTEKHMGNADVSIYNENDITNDVENFRETRLLLVHGLHDDNVHFQHSALFIEALQNNGIDFDLVLYPNQDHMLHAVQGHFLRKLTAFLSNCAKRG</sequence>
<dbReference type="Proteomes" id="UP001176961">
    <property type="component" value="Unassembled WGS sequence"/>
</dbReference>
<dbReference type="InterPro" id="IPR001375">
    <property type="entry name" value="Peptidase_S9_cat"/>
</dbReference>
<dbReference type="Gene3D" id="3.40.50.1820">
    <property type="entry name" value="alpha/beta hydrolase"/>
    <property type="match status" value="1"/>
</dbReference>
<organism evidence="5 6">
    <name type="scientific">Cylicocyclus nassatus</name>
    <name type="common">Nematode worm</name>
    <dbReference type="NCBI Taxonomy" id="53992"/>
    <lineage>
        <taxon>Eukaryota</taxon>
        <taxon>Metazoa</taxon>
        <taxon>Ecdysozoa</taxon>
        <taxon>Nematoda</taxon>
        <taxon>Chromadorea</taxon>
        <taxon>Rhabditida</taxon>
        <taxon>Rhabditina</taxon>
        <taxon>Rhabditomorpha</taxon>
        <taxon>Strongyloidea</taxon>
        <taxon>Strongylidae</taxon>
        <taxon>Cylicocyclus</taxon>
    </lineage>
</organism>
<keyword evidence="2" id="KW-0720">Serine protease</keyword>
<protein>
    <recommendedName>
        <fullName evidence="4">Peptidase S9 prolyl oligopeptidase catalytic domain-containing protein</fullName>
    </recommendedName>
</protein>
<dbReference type="InterPro" id="IPR029058">
    <property type="entry name" value="AB_hydrolase_fold"/>
</dbReference>
<dbReference type="GO" id="GO:0006508">
    <property type="term" value="P:proteolysis"/>
    <property type="evidence" value="ECO:0007669"/>
    <property type="project" value="InterPro"/>
</dbReference>
<dbReference type="SUPFAM" id="SSF53474">
    <property type="entry name" value="alpha/beta-Hydrolases"/>
    <property type="match status" value="1"/>
</dbReference>
<evidence type="ECO:0000256" key="2">
    <source>
        <dbReference type="ARBA" id="ARBA00022825"/>
    </source>
</evidence>